<proteinExistence type="predicted"/>
<comment type="caution">
    <text evidence="2">The sequence shown here is derived from an EMBL/GenBank/DDBJ whole genome shotgun (WGS) entry which is preliminary data.</text>
</comment>
<reference evidence="2 3" key="1">
    <citation type="submission" date="2023-11" db="EMBL/GenBank/DDBJ databases">
        <title>Halocaridina rubra genome assembly.</title>
        <authorList>
            <person name="Smith C."/>
        </authorList>
    </citation>
    <scope>NUCLEOTIDE SEQUENCE [LARGE SCALE GENOMIC DNA]</scope>
    <source>
        <strain evidence="2">EP-1</strain>
        <tissue evidence="2">Whole</tissue>
    </source>
</reference>
<evidence type="ECO:0000313" key="2">
    <source>
        <dbReference type="EMBL" id="KAK7020215.1"/>
    </source>
</evidence>
<sequence>MSYAGTGKWNAPRHSNTSSLSSPHMDISNTTEDTYSSRLLVTPSTSAVTWPLKTMPLPPNLMRPKRTFTWTEDHNEAFRWIKTALLRPLNLAPVVLQTDASQLYGTDYALLQDHGQG</sequence>
<dbReference type="AlphaFoldDB" id="A0AAN8ZXV4"/>
<protein>
    <recommendedName>
        <fullName evidence="4">Reverse transcriptase/retrotransposon-derived protein RNase H-like domain-containing protein</fullName>
    </recommendedName>
</protein>
<dbReference type="Proteomes" id="UP001381693">
    <property type="component" value="Unassembled WGS sequence"/>
</dbReference>
<evidence type="ECO:0008006" key="4">
    <source>
        <dbReference type="Google" id="ProtNLM"/>
    </source>
</evidence>
<evidence type="ECO:0000313" key="3">
    <source>
        <dbReference type="Proteomes" id="UP001381693"/>
    </source>
</evidence>
<feature type="compositionally biased region" description="Polar residues" evidence="1">
    <location>
        <begin position="13"/>
        <end position="29"/>
    </location>
</feature>
<gene>
    <name evidence="2" type="ORF">SK128_024335</name>
</gene>
<keyword evidence="3" id="KW-1185">Reference proteome</keyword>
<accession>A0AAN8ZXV4</accession>
<organism evidence="2 3">
    <name type="scientific">Halocaridina rubra</name>
    <name type="common">Hawaiian red shrimp</name>
    <dbReference type="NCBI Taxonomy" id="373956"/>
    <lineage>
        <taxon>Eukaryota</taxon>
        <taxon>Metazoa</taxon>
        <taxon>Ecdysozoa</taxon>
        <taxon>Arthropoda</taxon>
        <taxon>Crustacea</taxon>
        <taxon>Multicrustacea</taxon>
        <taxon>Malacostraca</taxon>
        <taxon>Eumalacostraca</taxon>
        <taxon>Eucarida</taxon>
        <taxon>Decapoda</taxon>
        <taxon>Pleocyemata</taxon>
        <taxon>Caridea</taxon>
        <taxon>Atyoidea</taxon>
        <taxon>Atyidae</taxon>
        <taxon>Halocaridina</taxon>
    </lineage>
</organism>
<evidence type="ECO:0000256" key="1">
    <source>
        <dbReference type="SAM" id="MobiDB-lite"/>
    </source>
</evidence>
<name>A0AAN8ZXV4_HALRR</name>
<feature type="region of interest" description="Disordered" evidence="1">
    <location>
        <begin position="1"/>
        <end position="29"/>
    </location>
</feature>
<dbReference type="EMBL" id="JAXCGZ010022957">
    <property type="protein sequence ID" value="KAK7020215.1"/>
    <property type="molecule type" value="Genomic_DNA"/>
</dbReference>